<dbReference type="PANTHER" id="PTHR42776:SF27">
    <property type="entry name" value="DIPEPTIDYL PEPTIDASE FAMILY MEMBER 6"/>
    <property type="match status" value="1"/>
</dbReference>
<dbReference type="Pfam" id="PF07676">
    <property type="entry name" value="PD40"/>
    <property type="match status" value="3"/>
</dbReference>
<reference evidence="4" key="1">
    <citation type="submission" date="2018-05" db="EMBL/GenBank/DDBJ databases">
        <authorList>
            <person name="Lanie J.A."/>
            <person name="Ng W.-L."/>
            <person name="Kazmierczak K.M."/>
            <person name="Andrzejewski T.M."/>
            <person name="Davidsen T.M."/>
            <person name="Wayne K.J."/>
            <person name="Tettelin H."/>
            <person name="Glass J.I."/>
            <person name="Rusch D."/>
            <person name="Podicherti R."/>
            <person name="Tsui H.-C.T."/>
            <person name="Winkler M.E."/>
        </authorList>
    </citation>
    <scope>NUCLEOTIDE SEQUENCE</scope>
</reference>
<dbReference type="InterPro" id="IPR011659">
    <property type="entry name" value="WD40"/>
</dbReference>
<keyword evidence="2" id="KW-0645">Protease</keyword>
<organism evidence="4">
    <name type="scientific">marine metagenome</name>
    <dbReference type="NCBI Taxonomy" id="408172"/>
    <lineage>
        <taxon>unclassified sequences</taxon>
        <taxon>metagenomes</taxon>
        <taxon>ecological metagenomes</taxon>
    </lineage>
</organism>
<gene>
    <name evidence="4" type="ORF">METZ01_LOCUS116229</name>
</gene>
<dbReference type="EMBL" id="UINC01014956">
    <property type="protein sequence ID" value="SVA63375.1"/>
    <property type="molecule type" value="Genomic_DNA"/>
</dbReference>
<dbReference type="Pfam" id="PF00326">
    <property type="entry name" value="Peptidase_S9"/>
    <property type="match status" value="1"/>
</dbReference>
<dbReference type="PANTHER" id="PTHR42776">
    <property type="entry name" value="SERINE PEPTIDASE S9 FAMILY MEMBER"/>
    <property type="match status" value="1"/>
</dbReference>
<dbReference type="AlphaFoldDB" id="A0A381XF59"/>
<protein>
    <recommendedName>
        <fullName evidence="3">Peptidase S9 prolyl oligopeptidase catalytic domain-containing protein</fullName>
    </recommendedName>
</protein>
<keyword evidence="2" id="KW-0720">Serine protease</keyword>
<dbReference type="GO" id="GO:0004252">
    <property type="term" value="F:serine-type endopeptidase activity"/>
    <property type="evidence" value="ECO:0007669"/>
    <property type="project" value="TreeGrafter"/>
</dbReference>
<feature type="domain" description="Peptidase S9 prolyl oligopeptidase catalytic" evidence="3">
    <location>
        <begin position="479"/>
        <end position="687"/>
    </location>
</feature>
<dbReference type="SUPFAM" id="SSF53474">
    <property type="entry name" value="alpha/beta-Hydrolases"/>
    <property type="match status" value="1"/>
</dbReference>
<sequence>MDIKKIFLKPKIKIFTYFRVSLLTAIVACYAVIATSHEVEAQGLRHLGPADQFEIQRVGAPVLSPGGDWIAYTVTETNLEEENSETRVWMVPTDGGEAIPMTASGTSSGAPQWSPDGQFLSFTGSRNDNGNQVWVLDRRGGEAVQLTNIEQGIRDYQWSPDGSQLLLTIMDPEPENEWGSEKDNAPQAPWVINRLQFKRDGQGYLTGDRHTHLYTFNLETHTLSQITSGDYNESQASWSPDGQRIAFVSNRTAQPDGNQNTDIWIVGSHNTDKGQTLLQITSNPGSDSSPSWSPDGQWITYVSVIEPDLIWYATRHLAVASSSGGKAKILSRAIDRNVSSPRFSEDGKDIIFRMEDSSEDHLVQIQAQGGTPVRLVEGPLSVGQFSLGKSGTVATLIGILDRPSEIYVLKETQLNRITFTNDQFLAGIKIAEVKNIQFPSKDGTEIEGFVTFPVGFEEGIRYPTLLRIHGGPVSQYRHSFNFEAQLFAANGYVVVQTNPRGSSGYGQKFAADLWAEWGVRDYEDVIAGIDYTIERGWSDPDRLGVGGWSYGGILTDHVITQTNRFSGAITGASEFLYIANYGHDHYQLQWEKELGLPWEGNNREAWEAISPFNKVDLIKTPTLVMGGEKDWNVPIQNGEQIYQALRRLGVPTELVVYPGQGHGLRPPSYQKDRYERYLTWYDRWVKQKPIPVSNQN</sequence>
<keyword evidence="1" id="KW-0378">Hydrolase</keyword>
<dbReference type="Gene3D" id="3.40.50.1820">
    <property type="entry name" value="alpha/beta hydrolase"/>
    <property type="match status" value="1"/>
</dbReference>
<dbReference type="Gene3D" id="2.120.10.30">
    <property type="entry name" value="TolB, C-terminal domain"/>
    <property type="match status" value="2"/>
</dbReference>
<name>A0A381XF59_9ZZZZ</name>
<dbReference type="InterPro" id="IPR011042">
    <property type="entry name" value="6-blade_b-propeller_TolB-like"/>
</dbReference>
<evidence type="ECO:0000259" key="3">
    <source>
        <dbReference type="Pfam" id="PF00326"/>
    </source>
</evidence>
<dbReference type="InterPro" id="IPR001375">
    <property type="entry name" value="Peptidase_S9_cat"/>
</dbReference>
<proteinExistence type="predicted"/>
<evidence type="ECO:0000313" key="4">
    <source>
        <dbReference type="EMBL" id="SVA63375.1"/>
    </source>
</evidence>
<accession>A0A381XF59</accession>
<dbReference type="SUPFAM" id="SSF82171">
    <property type="entry name" value="DPP6 N-terminal domain-like"/>
    <property type="match status" value="1"/>
</dbReference>
<dbReference type="InterPro" id="IPR029058">
    <property type="entry name" value="AB_hydrolase_fold"/>
</dbReference>
<evidence type="ECO:0000256" key="2">
    <source>
        <dbReference type="ARBA" id="ARBA00022825"/>
    </source>
</evidence>
<dbReference type="GO" id="GO:0006508">
    <property type="term" value="P:proteolysis"/>
    <property type="evidence" value="ECO:0007669"/>
    <property type="project" value="InterPro"/>
</dbReference>
<evidence type="ECO:0000256" key="1">
    <source>
        <dbReference type="ARBA" id="ARBA00022801"/>
    </source>
</evidence>